<keyword evidence="6" id="KW-0408">Iron</keyword>
<gene>
    <name evidence="10" type="ORF">SDC9_46147</name>
</gene>
<evidence type="ECO:0000313" key="10">
    <source>
        <dbReference type="EMBL" id="MPL99925.1"/>
    </source>
</evidence>
<dbReference type="GO" id="GO:0051539">
    <property type="term" value="F:4 iron, 4 sulfur cluster binding"/>
    <property type="evidence" value="ECO:0007669"/>
    <property type="project" value="UniProtKB-KW"/>
</dbReference>
<evidence type="ECO:0000259" key="9">
    <source>
        <dbReference type="Pfam" id="PF13186"/>
    </source>
</evidence>
<dbReference type="PANTHER" id="PTHR11228">
    <property type="entry name" value="RADICAL SAM DOMAIN PROTEIN"/>
    <property type="match status" value="1"/>
</dbReference>
<dbReference type="InterPro" id="IPR000385">
    <property type="entry name" value="MoaA_NifB_PqqE_Fe-S-bd_CS"/>
</dbReference>
<dbReference type="Gene3D" id="3.20.20.70">
    <property type="entry name" value="Aldolase class I"/>
    <property type="match status" value="1"/>
</dbReference>
<dbReference type="Pfam" id="PF04055">
    <property type="entry name" value="Radical_SAM"/>
    <property type="match status" value="1"/>
</dbReference>
<dbReference type="SFLD" id="SFLDS00029">
    <property type="entry name" value="Radical_SAM"/>
    <property type="match status" value="1"/>
</dbReference>
<evidence type="ECO:0000256" key="6">
    <source>
        <dbReference type="ARBA" id="ARBA00023004"/>
    </source>
</evidence>
<evidence type="ECO:0000256" key="4">
    <source>
        <dbReference type="ARBA" id="ARBA00022723"/>
    </source>
</evidence>
<name>A0A644W805_9ZZZZ</name>
<protein>
    <recommendedName>
        <fullName evidence="11">Coenzyme PQQ synthesis protein E</fullName>
    </recommendedName>
</protein>
<keyword evidence="3" id="KW-0949">S-adenosyl-L-methionine</keyword>
<sequence>MKSKSSQNCKLNLLEYKGQKIILESYPQYVMVELTRSCNLRCPMCRDSNDLYKSQNMTNKIFEKVRNELFDKAKLIDIRGWGESLILSNIVEIIESIAKKGTKIRVVTNLSYNKNNVFEVLAKYNCMVAVSIDSVDVDILKKIRGGANLNLISKNLYQLSNLYKFYNGNTKNLSFITTIQYPALSTLHKIIPFAAKFHIPEITFFPVDIDDNSMLSIEGKEEEVEEMLKQVSNLAKEYNINVILGSSIGCYNSNNQKNEVCIHPWSYCYITYDGKVGFCDHLIGPAFDKMLIGDLELNSFNEIWNSHRWQTLRYYHLNDRKNLQKEFYQCLWCYENKYIDFENLFDSKLEKLKLT</sequence>
<dbReference type="GO" id="GO:0046872">
    <property type="term" value="F:metal ion binding"/>
    <property type="evidence" value="ECO:0007669"/>
    <property type="project" value="UniProtKB-KW"/>
</dbReference>
<proteinExistence type="predicted"/>
<evidence type="ECO:0000256" key="5">
    <source>
        <dbReference type="ARBA" id="ARBA00023002"/>
    </source>
</evidence>
<keyword evidence="5" id="KW-0560">Oxidoreductase</keyword>
<evidence type="ECO:0000256" key="7">
    <source>
        <dbReference type="ARBA" id="ARBA00023014"/>
    </source>
</evidence>
<dbReference type="SUPFAM" id="SSF102114">
    <property type="entry name" value="Radical SAM enzymes"/>
    <property type="match status" value="1"/>
</dbReference>
<comment type="cofactor">
    <cofactor evidence="1">
        <name>[4Fe-4S] cluster</name>
        <dbReference type="ChEBI" id="CHEBI:49883"/>
    </cofactor>
</comment>
<dbReference type="GO" id="GO:0016491">
    <property type="term" value="F:oxidoreductase activity"/>
    <property type="evidence" value="ECO:0007669"/>
    <property type="project" value="UniProtKB-KW"/>
</dbReference>
<dbReference type="InterPro" id="IPR050377">
    <property type="entry name" value="Radical_SAM_PqqE_MftC-like"/>
</dbReference>
<dbReference type="InterPro" id="IPR058240">
    <property type="entry name" value="rSAM_sf"/>
</dbReference>
<dbReference type="SFLD" id="SFLDG01067">
    <property type="entry name" value="SPASM/twitch_domain_containing"/>
    <property type="match status" value="1"/>
</dbReference>
<dbReference type="CDD" id="cd21109">
    <property type="entry name" value="SPASM"/>
    <property type="match status" value="1"/>
</dbReference>
<evidence type="ECO:0000256" key="2">
    <source>
        <dbReference type="ARBA" id="ARBA00022485"/>
    </source>
</evidence>
<dbReference type="InterPro" id="IPR007197">
    <property type="entry name" value="rSAM"/>
</dbReference>
<dbReference type="InterPro" id="IPR013785">
    <property type="entry name" value="Aldolase_TIM"/>
</dbReference>
<organism evidence="10">
    <name type="scientific">bioreactor metagenome</name>
    <dbReference type="NCBI Taxonomy" id="1076179"/>
    <lineage>
        <taxon>unclassified sequences</taxon>
        <taxon>metagenomes</taxon>
        <taxon>ecological metagenomes</taxon>
    </lineage>
</organism>
<dbReference type="CDD" id="cd01335">
    <property type="entry name" value="Radical_SAM"/>
    <property type="match status" value="1"/>
</dbReference>
<dbReference type="PANTHER" id="PTHR11228:SF7">
    <property type="entry name" value="PQQA PEPTIDE CYCLASE"/>
    <property type="match status" value="1"/>
</dbReference>
<dbReference type="AlphaFoldDB" id="A0A644W805"/>
<dbReference type="EMBL" id="VSSQ01000697">
    <property type="protein sequence ID" value="MPL99925.1"/>
    <property type="molecule type" value="Genomic_DNA"/>
</dbReference>
<keyword evidence="7" id="KW-0411">Iron-sulfur</keyword>
<evidence type="ECO:0000259" key="8">
    <source>
        <dbReference type="Pfam" id="PF04055"/>
    </source>
</evidence>
<dbReference type="InterPro" id="IPR023885">
    <property type="entry name" value="4Fe4S-binding_SPASM_dom"/>
</dbReference>
<dbReference type="Pfam" id="PF13186">
    <property type="entry name" value="SPASM"/>
    <property type="match status" value="1"/>
</dbReference>
<accession>A0A644W805</accession>
<comment type="caution">
    <text evidence="10">The sequence shown here is derived from an EMBL/GenBank/DDBJ whole genome shotgun (WGS) entry which is preliminary data.</text>
</comment>
<evidence type="ECO:0000256" key="1">
    <source>
        <dbReference type="ARBA" id="ARBA00001966"/>
    </source>
</evidence>
<feature type="domain" description="4Fe4S-binding SPASM" evidence="9">
    <location>
        <begin position="261"/>
        <end position="320"/>
    </location>
</feature>
<evidence type="ECO:0008006" key="11">
    <source>
        <dbReference type="Google" id="ProtNLM"/>
    </source>
</evidence>
<reference evidence="10" key="1">
    <citation type="submission" date="2019-08" db="EMBL/GenBank/DDBJ databases">
        <authorList>
            <person name="Kucharzyk K."/>
            <person name="Murdoch R.W."/>
            <person name="Higgins S."/>
            <person name="Loffler F."/>
        </authorList>
    </citation>
    <scope>NUCLEOTIDE SEQUENCE</scope>
</reference>
<dbReference type="PROSITE" id="PS01305">
    <property type="entry name" value="MOAA_NIFB_PQQE"/>
    <property type="match status" value="1"/>
</dbReference>
<feature type="domain" description="Radical SAM core" evidence="8">
    <location>
        <begin position="32"/>
        <end position="152"/>
    </location>
</feature>
<evidence type="ECO:0000256" key="3">
    <source>
        <dbReference type="ARBA" id="ARBA00022691"/>
    </source>
</evidence>
<keyword evidence="4" id="KW-0479">Metal-binding</keyword>
<keyword evidence="2" id="KW-0004">4Fe-4S</keyword>